<evidence type="ECO:0000256" key="3">
    <source>
        <dbReference type="ARBA" id="ARBA00022679"/>
    </source>
</evidence>
<dbReference type="RefSeq" id="WP_142706336.1">
    <property type="nucleotide sequence ID" value="NZ_VIRS01000014.1"/>
</dbReference>
<protein>
    <submittedName>
        <fullName evidence="9">1-acyl-sn-glycerol-3-phosphate acyltransferase</fullName>
    </submittedName>
</protein>
<keyword evidence="5 9" id="KW-0012">Acyltransferase</keyword>
<proteinExistence type="predicted"/>
<dbReference type="Pfam" id="PF01553">
    <property type="entry name" value="Acyltransferase"/>
    <property type="match status" value="1"/>
</dbReference>
<reference evidence="9 10" key="1">
    <citation type="submission" date="2019-07" db="EMBL/GenBank/DDBJ databases">
        <title>Cryptosporangium phraense sp. nov., isolated from plant litter.</title>
        <authorList>
            <person name="Suriyachadkun C."/>
        </authorList>
    </citation>
    <scope>NUCLEOTIDE SEQUENCE [LARGE SCALE GENOMIC DNA]</scope>
    <source>
        <strain evidence="9 10">A-T 5661</strain>
    </source>
</reference>
<dbReference type="GO" id="GO:0006654">
    <property type="term" value="P:phosphatidic acid biosynthetic process"/>
    <property type="evidence" value="ECO:0007669"/>
    <property type="project" value="TreeGrafter"/>
</dbReference>
<dbReference type="PANTHER" id="PTHR10434">
    <property type="entry name" value="1-ACYL-SN-GLYCEROL-3-PHOSPHATE ACYLTRANSFERASE"/>
    <property type="match status" value="1"/>
</dbReference>
<feature type="region of interest" description="Disordered" evidence="6">
    <location>
        <begin position="272"/>
        <end position="293"/>
    </location>
</feature>
<evidence type="ECO:0000313" key="9">
    <source>
        <dbReference type="EMBL" id="TQS43251.1"/>
    </source>
</evidence>
<dbReference type="CDD" id="cd07989">
    <property type="entry name" value="LPLAT_AGPAT-like"/>
    <property type="match status" value="1"/>
</dbReference>
<name>A0A545APR3_9ACTN</name>
<dbReference type="AlphaFoldDB" id="A0A545APR3"/>
<dbReference type="SUPFAM" id="SSF69593">
    <property type="entry name" value="Glycerol-3-phosphate (1)-acyltransferase"/>
    <property type="match status" value="1"/>
</dbReference>
<organism evidence="9 10">
    <name type="scientific">Cryptosporangium phraense</name>
    <dbReference type="NCBI Taxonomy" id="2593070"/>
    <lineage>
        <taxon>Bacteria</taxon>
        <taxon>Bacillati</taxon>
        <taxon>Actinomycetota</taxon>
        <taxon>Actinomycetes</taxon>
        <taxon>Cryptosporangiales</taxon>
        <taxon>Cryptosporangiaceae</taxon>
        <taxon>Cryptosporangium</taxon>
    </lineage>
</organism>
<dbReference type="OrthoDB" id="5184723at2"/>
<dbReference type="GO" id="GO:0003841">
    <property type="term" value="F:1-acylglycerol-3-phosphate O-acyltransferase activity"/>
    <property type="evidence" value="ECO:0007669"/>
    <property type="project" value="TreeGrafter"/>
</dbReference>
<keyword evidence="7" id="KW-0812">Transmembrane</keyword>
<feature type="compositionally biased region" description="Low complexity" evidence="6">
    <location>
        <begin position="273"/>
        <end position="291"/>
    </location>
</feature>
<keyword evidence="10" id="KW-1185">Reference proteome</keyword>
<keyword evidence="2" id="KW-0444">Lipid biosynthesis</keyword>
<keyword evidence="7" id="KW-1133">Transmembrane helix</keyword>
<evidence type="ECO:0000256" key="1">
    <source>
        <dbReference type="ARBA" id="ARBA00005189"/>
    </source>
</evidence>
<evidence type="ECO:0000256" key="4">
    <source>
        <dbReference type="ARBA" id="ARBA00023098"/>
    </source>
</evidence>
<evidence type="ECO:0000256" key="7">
    <source>
        <dbReference type="SAM" id="Phobius"/>
    </source>
</evidence>
<evidence type="ECO:0000256" key="2">
    <source>
        <dbReference type="ARBA" id="ARBA00022516"/>
    </source>
</evidence>
<feature type="transmembrane region" description="Helical" evidence="7">
    <location>
        <begin position="35"/>
        <end position="59"/>
    </location>
</feature>
<keyword evidence="4" id="KW-0443">Lipid metabolism</keyword>
<evidence type="ECO:0000256" key="5">
    <source>
        <dbReference type="ARBA" id="ARBA00023315"/>
    </source>
</evidence>
<comment type="pathway">
    <text evidence="1">Lipid metabolism.</text>
</comment>
<keyword evidence="7" id="KW-0472">Membrane</keyword>
<feature type="domain" description="Phospholipid/glycerol acyltransferase" evidence="8">
    <location>
        <begin position="95"/>
        <end position="207"/>
    </location>
</feature>
<dbReference type="PANTHER" id="PTHR10434:SF64">
    <property type="entry name" value="1-ACYL-SN-GLYCEROL-3-PHOSPHATE ACYLTRANSFERASE-RELATED"/>
    <property type="match status" value="1"/>
</dbReference>
<evidence type="ECO:0000256" key="6">
    <source>
        <dbReference type="SAM" id="MobiDB-lite"/>
    </source>
</evidence>
<evidence type="ECO:0000313" key="10">
    <source>
        <dbReference type="Proteomes" id="UP000317982"/>
    </source>
</evidence>
<comment type="caution">
    <text evidence="9">The sequence shown here is derived from an EMBL/GenBank/DDBJ whole genome shotgun (WGS) entry which is preliminary data.</text>
</comment>
<evidence type="ECO:0000259" key="8">
    <source>
        <dbReference type="SMART" id="SM00563"/>
    </source>
</evidence>
<accession>A0A545APR3</accession>
<dbReference type="Proteomes" id="UP000317982">
    <property type="component" value="Unassembled WGS sequence"/>
</dbReference>
<dbReference type="EMBL" id="VIRS01000014">
    <property type="protein sequence ID" value="TQS43251.1"/>
    <property type="molecule type" value="Genomic_DNA"/>
</dbReference>
<keyword evidence="3 9" id="KW-0808">Transferase</keyword>
<gene>
    <name evidence="9" type="ORF">FL583_20625</name>
</gene>
<dbReference type="InParanoid" id="A0A545APR3"/>
<dbReference type="InterPro" id="IPR002123">
    <property type="entry name" value="Plipid/glycerol_acylTrfase"/>
</dbReference>
<sequence length="318" mass="33688">MTPHLRPAGPPWAPFSPCEVECLADDEPRVPIPVAILRLVGVVGALLGALPLAIVYPVLRGEWRVAVVRAWFRALLWTLSIRVHGTVPPATRGGSLVVANHVSWVDVLVLGAARPGRIVAKSDLRAWPVLGALAVRAGTLFVDRNRLSALPDSVAEVRSALEAGARVLAFPEGTTWCGVEGGRFRPALFQAAIDAGVPVEPIRIRYLIRGRTPSPTTATAPAFVGDDPLVASVWRVARARGLVASVHCHPSLSPVVDRRDLAAEAGRLVRGEPSATAAGAPAAATGSVQRPGVRRRVRVHQVEVVDGHPAQRLVPVEA</sequence>
<dbReference type="SMART" id="SM00563">
    <property type="entry name" value="PlsC"/>
    <property type="match status" value="1"/>
</dbReference>